<proteinExistence type="predicted"/>
<evidence type="ECO:0000313" key="1">
    <source>
        <dbReference type="EMBL" id="HIF37628.1"/>
    </source>
</evidence>
<dbReference type="Pfam" id="PF04407">
    <property type="entry name" value="DUF531"/>
    <property type="match status" value="1"/>
</dbReference>
<evidence type="ECO:0000313" key="2">
    <source>
        <dbReference type="Proteomes" id="UP000585802"/>
    </source>
</evidence>
<reference evidence="2" key="1">
    <citation type="journal article" date="2019" name="bioRxiv">
        <title>Genome diversification in globally distributed novel marine Proteobacteria is linked to environmental adaptation.</title>
        <authorList>
            <person name="Zhou Z."/>
            <person name="Tran P.Q."/>
            <person name="Kieft K."/>
            <person name="Anantharaman K."/>
        </authorList>
    </citation>
    <scope>NUCLEOTIDE SEQUENCE [LARGE SCALE GENOMIC DNA]</scope>
</reference>
<dbReference type="Proteomes" id="UP000585802">
    <property type="component" value="Unassembled WGS sequence"/>
</dbReference>
<sequence>MNPLKRDSPNDSVAPPLSLVLVNSKSNNNFSDSHRRLIAKIAPVCFAYNFHLILVNFKIDDSPLNFAKEIAPSTSIGESGERLVELAKKGRIQIANLPITGKIGETVICTSRPDKSKVTNIEKIAEISKNKKLALVFGCDENRNKNVRKLLDFTKYHLDISKKGIKLEIDLEIGAIANNIHELRKV</sequence>
<gene>
    <name evidence="1" type="ORF">EYQ70_04440</name>
</gene>
<organism evidence="1 2">
    <name type="scientific">Marine Group III euryarchaeote</name>
    <dbReference type="NCBI Taxonomy" id="2173149"/>
    <lineage>
        <taxon>Archaea</taxon>
        <taxon>Methanobacteriati</taxon>
        <taxon>Thermoplasmatota</taxon>
        <taxon>Thermoplasmata</taxon>
        <taxon>Candidatus Thermoprofundales</taxon>
    </lineage>
</organism>
<dbReference type="EMBL" id="DUCX01000074">
    <property type="protein sequence ID" value="HIF37628.1"/>
    <property type="molecule type" value="Genomic_DNA"/>
</dbReference>
<accession>A0A7J4GSX6</accession>
<comment type="caution">
    <text evidence="1">The sequence shown here is derived from an EMBL/GenBank/DDBJ whole genome shotgun (WGS) entry which is preliminary data.</text>
</comment>
<dbReference type="AlphaFoldDB" id="A0A7J4GSX6"/>
<dbReference type="InterPro" id="IPR007501">
    <property type="entry name" value="DUF531"/>
</dbReference>
<protein>
    <submittedName>
        <fullName evidence="1">DUF531 domain-containing protein</fullName>
    </submittedName>
</protein>
<name>A0A7J4GSX6_9ARCH</name>